<organism evidence="2 3">
    <name type="scientific">Streptomyces parvulus</name>
    <dbReference type="NCBI Taxonomy" id="146923"/>
    <lineage>
        <taxon>Bacteria</taxon>
        <taxon>Bacillati</taxon>
        <taxon>Actinomycetota</taxon>
        <taxon>Actinomycetes</taxon>
        <taxon>Kitasatosporales</taxon>
        <taxon>Streptomycetaceae</taxon>
        <taxon>Streptomyces</taxon>
    </lineage>
</organism>
<feature type="compositionally biased region" description="Basic residues" evidence="1">
    <location>
        <begin position="25"/>
        <end position="35"/>
    </location>
</feature>
<dbReference type="Proteomes" id="UP000253742">
    <property type="component" value="Unassembled WGS sequence"/>
</dbReference>
<feature type="region of interest" description="Disordered" evidence="1">
    <location>
        <begin position="1"/>
        <end position="40"/>
    </location>
</feature>
<reference evidence="2 3" key="1">
    <citation type="submission" date="2018-07" db="EMBL/GenBank/DDBJ databases">
        <title>Genome guided investigation of antibiotics producing actinomycetales strain isolated from a Macau mangrove ecosystem.</title>
        <authorList>
            <person name="Hu D."/>
        </authorList>
    </citation>
    <scope>NUCLEOTIDE SEQUENCE [LARGE SCALE GENOMIC DNA]</scope>
    <source>
        <strain evidence="2 3">2297</strain>
    </source>
</reference>
<protein>
    <submittedName>
        <fullName evidence="2">Uncharacterized protein</fullName>
    </submittedName>
</protein>
<name>A0A369V960_9ACTN</name>
<accession>A0A369V960</accession>
<feature type="region of interest" description="Disordered" evidence="1">
    <location>
        <begin position="63"/>
        <end position="121"/>
    </location>
</feature>
<dbReference type="EMBL" id="QQBH01000014">
    <property type="protein sequence ID" value="RDD87069.1"/>
    <property type="molecule type" value="Genomic_DNA"/>
</dbReference>
<evidence type="ECO:0000313" key="3">
    <source>
        <dbReference type="Proteomes" id="UP000253742"/>
    </source>
</evidence>
<proteinExistence type="predicted"/>
<gene>
    <name evidence="2" type="ORF">DVZ84_21665</name>
</gene>
<comment type="caution">
    <text evidence="2">The sequence shown here is derived from an EMBL/GenBank/DDBJ whole genome shotgun (WGS) entry which is preliminary data.</text>
</comment>
<feature type="compositionally biased region" description="Polar residues" evidence="1">
    <location>
        <begin position="102"/>
        <end position="121"/>
    </location>
</feature>
<sequence>MPLAGASGPRAVPPGPRSAPAVPTPRRRGPRRRPARAGPPCLECGLARFRGPDHRLAAVGGYTSRLGGAPPGVGSTGTWPPPGGRRQAAGANGPHITLPGSAGSSLIQNCSHSVANSGRPR</sequence>
<evidence type="ECO:0000313" key="2">
    <source>
        <dbReference type="EMBL" id="RDD87069.1"/>
    </source>
</evidence>
<evidence type="ECO:0000256" key="1">
    <source>
        <dbReference type="SAM" id="MobiDB-lite"/>
    </source>
</evidence>
<dbReference type="AlphaFoldDB" id="A0A369V960"/>